<gene>
    <name evidence="13" type="primary">LOC117242059</name>
</gene>
<dbReference type="FunFam" id="1.20.1250.20:FF:000379">
    <property type="entry name" value="Uncharacterized protein, isoform A"/>
    <property type="match status" value="1"/>
</dbReference>
<dbReference type="GO" id="GO:0016020">
    <property type="term" value="C:membrane"/>
    <property type="evidence" value="ECO:0007669"/>
    <property type="project" value="UniProtKB-SubCell"/>
</dbReference>
<keyword evidence="7 11" id="KW-1133">Transmembrane helix</keyword>
<evidence type="ECO:0000256" key="2">
    <source>
        <dbReference type="ARBA" id="ARBA00005982"/>
    </source>
</evidence>
<keyword evidence="5" id="KW-0571">Peptide transport</keyword>
<dbReference type="AlphaFoldDB" id="A0A6J3LG01"/>
<evidence type="ECO:0000256" key="4">
    <source>
        <dbReference type="ARBA" id="ARBA00022692"/>
    </source>
</evidence>
<evidence type="ECO:0000256" key="6">
    <source>
        <dbReference type="ARBA" id="ARBA00022927"/>
    </source>
</evidence>
<dbReference type="Pfam" id="PF00854">
    <property type="entry name" value="PTR2"/>
    <property type="match status" value="2"/>
</dbReference>
<reference evidence="13" key="1">
    <citation type="submission" date="2025-08" db="UniProtKB">
        <authorList>
            <consortium name="RefSeq"/>
        </authorList>
    </citation>
    <scope>IDENTIFICATION</scope>
    <source>
        <tissue evidence="13">Muscle</tissue>
    </source>
</reference>
<dbReference type="InterPro" id="IPR000109">
    <property type="entry name" value="POT_fam"/>
</dbReference>
<dbReference type="InterPro" id="IPR018456">
    <property type="entry name" value="PTR2_symporter_CS"/>
</dbReference>
<evidence type="ECO:0000313" key="13">
    <source>
        <dbReference type="RefSeq" id="XP_033364302.1"/>
    </source>
</evidence>
<feature type="compositionally biased region" description="Basic and acidic residues" evidence="10">
    <location>
        <begin position="1"/>
        <end position="12"/>
    </location>
</feature>
<dbReference type="Gene3D" id="1.20.1250.20">
    <property type="entry name" value="MFS general substrate transporter like domains"/>
    <property type="match status" value="2"/>
</dbReference>
<dbReference type="SUPFAM" id="SSF103473">
    <property type="entry name" value="MFS general substrate transporter"/>
    <property type="match status" value="1"/>
</dbReference>
<dbReference type="GO" id="GO:0006857">
    <property type="term" value="P:oligopeptide transport"/>
    <property type="evidence" value="ECO:0007669"/>
    <property type="project" value="InterPro"/>
</dbReference>
<dbReference type="RefSeq" id="XP_033364302.1">
    <property type="nucleotide sequence ID" value="XM_033508411.1"/>
</dbReference>
<keyword evidence="4 11" id="KW-0812">Transmembrane</keyword>
<feature type="transmembrane region" description="Helical" evidence="11">
    <location>
        <begin position="363"/>
        <end position="381"/>
    </location>
</feature>
<feature type="transmembrane region" description="Helical" evidence="11">
    <location>
        <begin position="133"/>
        <end position="154"/>
    </location>
</feature>
<evidence type="ECO:0000256" key="3">
    <source>
        <dbReference type="ARBA" id="ARBA00022448"/>
    </source>
</evidence>
<proteinExistence type="inferred from homology"/>
<keyword evidence="6" id="KW-0653">Protein transport</keyword>
<feature type="transmembrane region" description="Helical" evidence="11">
    <location>
        <begin position="205"/>
        <end position="225"/>
    </location>
</feature>
<keyword evidence="8 11" id="KW-0472">Membrane</keyword>
<evidence type="ECO:0000256" key="5">
    <source>
        <dbReference type="ARBA" id="ARBA00022856"/>
    </source>
</evidence>
<feature type="transmembrane region" description="Helical" evidence="11">
    <location>
        <begin position="166"/>
        <end position="185"/>
    </location>
</feature>
<dbReference type="KEGG" id="bvk:117242059"/>
<dbReference type="GeneID" id="117242059"/>
<feature type="region of interest" description="Disordered" evidence="10">
    <location>
        <begin position="1"/>
        <end position="24"/>
    </location>
</feature>
<feature type="transmembrane region" description="Helical" evidence="11">
    <location>
        <begin position="331"/>
        <end position="351"/>
    </location>
</feature>
<dbReference type="PANTHER" id="PTHR11654">
    <property type="entry name" value="OLIGOPEPTIDE TRANSPORTER-RELATED"/>
    <property type="match status" value="1"/>
</dbReference>
<evidence type="ECO:0000313" key="12">
    <source>
        <dbReference type="Proteomes" id="UP000504631"/>
    </source>
</evidence>
<sequence length="715" mass="81101">MGERKRSIKEIQDYPDNESNTEENQKKLTYPKSIFFIVSNEFCERFSFYGMRTVLTLYLRNQLNYDDNTSTVIYHVFTMFVYFFPIFGAMLADSLMGKFHTILYLSIIYALGQLLLSLSAAPPLHIPPREFSLLGLLLIALGTGGIKPCVAAFGGDQFILPLQERYLSTFFSLFYFSINFGSLISSFLTPVLRSEVTCFGENTCYSLAFFVPAVLMTLSVVIFLLGKPLYRITKPTGNVVLNVSKCVSYAVYKKFTSKNEKRENWLEYADDKYEKSLIDDIKAALQVMKLFIPIPIFWALFDQQGSRWTFQATRMTGEIGNFLLQPDQMQVFNPFLVLAFIPLFETCLYPLMRKIGLRTPLRILSIGGFLASLSFVVAAMVEFQLEKTYPVLPSKNFAQLRLFNTLDCPVTITTHNPELSFVLESMDMWEDKYIEASGEAVWRYRADFSKCNRADITKFNETTGTIVLPEGNATSYVVTQRNELYSYTDSVDKSTSGEPLIRGLVYVNSSWDPVSLKFMKGDATVFEFKINGTSLQETRLAELKPDTYDIHLNGTLVKKDVRLKLGGVYTVVGSVIGEKPMANVVTVTEPNSMHILWLIPQYVILTMGEVMFSVTGLEFAFTQAPASMKSLLQASWLLTVAFGNLIVVIVAEISIFDRQAYEFLLFAGLMFIDIIIFAVMAKFYKYVDEGETTEETIQMSQETGAFNASYHQDEK</sequence>
<dbReference type="FunFam" id="1.20.1250.20:FF:000049">
    <property type="entry name" value="Solute carrier family 15 member 2"/>
    <property type="match status" value="1"/>
</dbReference>
<feature type="transmembrane region" description="Helical" evidence="11">
    <location>
        <begin position="636"/>
        <end position="656"/>
    </location>
</feature>
<accession>A0A6J3LG01</accession>
<keyword evidence="12" id="KW-1185">Reference proteome</keyword>
<dbReference type="Proteomes" id="UP000504631">
    <property type="component" value="Unplaced"/>
</dbReference>
<dbReference type="PROSITE" id="PS01022">
    <property type="entry name" value="PTR2_1"/>
    <property type="match status" value="1"/>
</dbReference>
<dbReference type="CDD" id="cd17347">
    <property type="entry name" value="MFS_SLC15A1_2_like"/>
    <property type="match status" value="1"/>
</dbReference>
<comment type="subcellular location">
    <subcellularLocation>
        <location evidence="1">Membrane</location>
        <topology evidence="1">Multi-pass membrane protein</topology>
    </subcellularLocation>
</comment>
<keyword evidence="3" id="KW-0813">Transport</keyword>
<feature type="transmembrane region" description="Helical" evidence="11">
    <location>
        <begin position="72"/>
        <end position="90"/>
    </location>
</feature>
<dbReference type="InterPro" id="IPR036259">
    <property type="entry name" value="MFS_trans_sf"/>
</dbReference>
<feature type="transmembrane region" description="Helical" evidence="11">
    <location>
        <begin position="663"/>
        <end position="684"/>
    </location>
</feature>
<evidence type="ECO:0000256" key="8">
    <source>
        <dbReference type="ARBA" id="ARBA00023136"/>
    </source>
</evidence>
<dbReference type="GO" id="GO:0022857">
    <property type="term" value="F:transmembrane transporter activity"/>
    <property type="evidence" value="ECO:0007669"/>
    <property type="project" value="InterPro"/>
</dbReference>
<organism evidence="12 13">
    <name type="scientific">Bombus vosnesenskii</name>
    <dbReference type="NCBI Taxonomy" id="207650"/>
    <lineage>
        <taxon>Eukaryota</taxon>
        <taxon>Metazoa</taxon>
        <taxon>Ecdysozoa</taxon>
        <taxon>Arthropoda</taxon>
        <taxon>Hexapoda</taxon>
        <taxon>Insecta</taxon>
        <taxon>Pterygota</taxon>
        <taxon>Neoptera</taxon>
        <taxon>Endopterygota</taxon>
        <taxon>Hymenoptera</taxon>
        <taxon>Apocrita</taxon>
        <taxon>Aculeata</taxon>
        <taxon>Apoidea</taxon>
        <taxon>Anthophila</taxon>
        <taxon>Apidae</taxon>
        <taxon>Bombus</taxon>
        <taxon>Pyrobombus</taxon>
    </lineage>
</organism>
<evidence type="ECO:0000256" key="11">
    <source>
        <dbReference type="SAM" id="Phobius"/>
    </source>
</evidence>
<evidence type="ECO:0000256" key="9">
    <source>
        <dbReference type="ARBA" id="ARBA00078114"/>
    </source>
</evidence>
<evidence type="ECO:0000256" key="7">
    <source>
        <dbReference type="ARBA" id="ARBA00022989"/>
    </source>
</evidence>
<evidence type="ECO:0000256" key="1">
    <source>
        <dbReference type="ARBA" id="ARBA00004141"/>
    </source>
</evidence>
<dbReference type="GO" id="GO:0015031">
    <property type="term" value="P:protein transport"/>
    <property type="evidence" value="ECO:0007669"/>
    <property type="project" value="UniProtKB-KW"/>
</dbReference>
<evidence type="ECO:0000256" key="10">
    <source>
        <dbReference type="SAM" id="MobiDB-lite"/>
    </source>
</evidence>
<feature type="transmembrane region" description="Helical" evidence="11">
    <location>
        <begin position="102"/>
        <end position="121"/>
    </location>
</feature>
<name>A0A6J3LG01_9HYME</name>
<comment type="similarity">
    <text evidence="2">Belongs to the major facilitator superfamily. Proton-dependent oligopeptide transporter (POT/PTR) (TC 2.A.17) family.</text>
</comment>
<protein>
    <recommendedName>
        <fullName evidence="9">Oligopeptide transporter 1</fullName>
    </recommendedName>
</protein>